<dbReference type="EMBL" id="JACHGN010000004">
    <property type="protein sequence ID" value="MBB5132217.1"/>
    <property type="molecule type" value="Genomic_DNA"/>
</dbReference>
<gene>
    <name evidence="3" type="ORF">HNP84_001933</name>
</gene>
<evidence type="ECO:0000313" key="3">
    <source>
        <dbReference type="EMBL" id="MBB5132217.1"/>
    </source>
</evidence>
<proteinExistence type="predicted"/>
<organism evidence="3 4">
    <name type="scientific">Thermocatellispora tengchongensis</name>
    <dbReference type="NCBI Taxonomy" id="1073253"/>
    <lineage>
        <taxon>Bacteria</taxon>
        <taxon>Bacillati</taxon>
        <taxon>Actinomycetota</taxon>
        <taxon>Actinomycetes</taxon>
        <taxon>Streptosporangiales</taxon>
        <taxon>Streptosporangiaceae</taxon>
        <taxon>Thermocatellispora</taxon>
    </lineage>
</organism>
<dbReference type="Proteomes" id="UP000578449">
    <property type="component" value="Unassembled WGS sequence"/>
</dbReference>
<name>A0A840P4R5_9ACTN</name>
<dbReference type="RefSeq" id="WP_185049071.1">
    <property type="nucleotide sequence ID" value="NZ_BAABIX010000048.1"/>
</dbReference>
<keyword evidence="2" id="KW-0812">Transmembrane</keyword>
<dbReference type="AlphaFoldDB" id="A0A840P4R5"/>
<protein>
    <submittedName>
        <fullName evidence="3">Uncharacterized protein</fullName>
    </submittedName>
</protein>
<feature type="region of interest" description="Disordered" evidence="1">
    <location>
        <begin position="149"/>
        <end position="183"/>
    </location>
</feature>
<evidence type="ECO:0000256" key="2">
    <source>
        <dbReference type="SAM" id="Phobius"/>
    </source>
</evidence>
<keyword evidence="4" id="KW-1185">Reference proteome</keyword>
<feature type="compositionally biased region" description="Pro residues" evidence="1">
    <location>
        <begin position="156"/>
        <end position="170"/>
    </location>
</feature>
<accession>A0A840P4R5</accession>
<evidence type="ECO:0000256" key="1">
    <source>
        <dbReference type="SAM" id="MobiDB-lite"/>
    </source>
</evidence>
<reference evidence="3 4" key="1">
    <citation type="submission" date="2020-08" db="EMBL/GenBank/DDBJ databases">
        <title>Genomic Encyclopedia of Type Strains, Phase IV (KMG-IV): sequencing the most valuable type-strain genomes for metagenomic binning, comparative biology and taxonomic classification.</title>
        <authorList>
            <person name="Goeker M."/>
        </authorList>
    </citation>
    <scope>NUCLEOTIDE SEQUENCE [LARGE SCALE GENOMIC DNA]</scope>
    <source>
        <strain evidence="3 4">DSM 45615</strain>
    </source>
</reference>
<keyword evidence="2" id="KW-0472">Membrane</keyword>
<evidence type="ECO:0000313" key="4">
    <source>
        <dbReference type="Proteomes" id="UP000578449"/>
    </source>
</evidence>
<keyword evidence="2" id="KW-1133">Transmembrane helix</keyword>
<comment type="caution">
    <text evidence="3">The sequence shown here is derived from an EMBL/GenBank/DDBJ whole genome shotgun (WGS) entry which is preliminary data.</text>
</comment>
<sequence>MDVFRVARAAVFAVACVLLSLGMHVLAGGAQVRPEVLTAAAAVTGAGALALTGRQRGPETLLPACFAAQYGMHHAFAAGSVHGLHLEVLAGHDPGLWRPFGMVLAHGVVAAVSGWWLARGEAALGMLLHLLAGWVPRLRHLLAGPAPVRRAARPATAPPVAVPRPRPSVPAPSGRGPPRRTRA</sequence>
<feature type="transmembrane region" description="Helical" evidence="2">
    <location>
        <begin position="96"/>
        <end position="118"/>
    </location>
</feature>